<name>L5KAE6_PTEAL</name>
<reference evidence="2" key="1">
    <citation type="journal article" date="2013" name="Science">
        <title>Comparative analysis of bat genomes provides insight into the evolution of flight and immunity.</title>
        <authorList>
            <person name="Zhang G."/>
            <person name="Cowled C."/>
            <person name="Shi Z."/>
            <person name="Huang Z."/>
            <person name="Bishop-Lilly K.A."/>
            <person name="Fang X."/>
            <person name="Wynne J.W."/>
            <person name="Xiong Z."/>
            <person name="Baker M.L."/>
            <person name="Zhao W."/>
            <person name="Tachedjian M."/>
            <person name="Zhu Y."/>
            <person name="Zhou P."/>
            <person name="Jiang X."/>
            <person name="Ng J."/>
            <person name="Yang L."/>
            <person name="Wu L."/>
            <person name="Xiao J."/>
            <person name="Feng Y."/>
            <person name="Chen Y."/>
            <person name="Sun X."/>
            <person name="Zhang Y."/>
            <person name="Marsh G.A."/>
            <person name="Crameri G."/>
            <person name="Broder C.C."/>
            <person name="Frey K.G."/>
            <person name="Wang L.F."/>
            <person name="Wang J."/>
        </authorList>
    </citation>
    <scope>NUCLEOTIDE SEQUENCE [LARGE SCALE GENOMIC DNA]</scope>
</reference>
<accession>L5KAE6</accession>
<dbReference type="InParanoid" id="L5KAE6"/>
<dbReference type="Proteomes" id="UP000010552">
    <property type="component" value="Unassembled WGS sequence"/>
</dbReference>
<dbReference type="AlphaFoldDB" id="L5KAE6"/>
<evidence type="ECO:0000313" key="1">
    <source>
        <dbReference type="EMBL" id="ELK08674.1"/>
    </source>
</evidence>
<dbReference type="Gene3D" id="3.40.140.10">
    <property type="entry name" value="Cytidine Deaminase, domain 2"/>
    <property type="match status" value="1"/>
</dbReference>
<keyword evidence="2" id="KW-1185">Reference proteome</keyword>
<dbReference type="EMBL" id="KB040958">
    <property type="protein sequence ID" value="ELK08674.1"/>
    <property type="molecule type" value="Genomic_DNA"/>
</dbReference>
<evidence type="ECO:0000313" key="2">
    <source>
        <dbReference type="Proteomes" id="UP000010552"/>
    </source>
</evidence>
<organism evidence="1 2">
    <name type="scientific">Pteropus alecto</name>
    <name type="common">Black flying fox</name>
    <dbReference type="NCBI Taxonomy" id="9402"/>
    <lineage>
        <taxon>Eukaryota</taxon>
        <taxon>Metazoa</taxon>
        <taxon>Chordata</taxon>
        <taxon>Craniata</taxon>
        <taxon>Vertebrata</taxon>
        <taxon>Euteleostomi</taxon>
        <taxon>Mammalia</taxon>
        <taxon>Eutheria</taxon>
        <taxon>Laurasiatheria</taxon>
        <taxon>Chiroptera</taxon>
        <taxon>Yinpterochiroptera</taxon>
        <taxon>Pteropodoidea</taxon>
        <taxon>Pteropodidae</taxon>
        <taxon>Pteropodinae</taxon>
        <taxon>Pteropus</taxon>
    </lineage>
</organism>
<proteinExistence type="predicted"/>
<protein>
    <submittedName>
        <fullName evidence="1">Uncharacterized protein</fullName>
    </submittedName>
</protein>
<gene>
    <name evidence="1" type="ORF">PAL_GLEAN10000090</name>
</gene>
<sequence length="100" mass="11696">MDEQTFLDNFSHLNCPRKTYLCYEVELLVGENSIPLDEYKDFLHNEVTDQSRQDILILEFSGRRFSVHTGCPQTRRYWSPQLLWLCLQSGGAGFCCDGWL</sequence>